<dbReference type="Pfam" id="PF00856">
    <property type="entry name" value="SET"/>
    <property type="match status" value="1"/>
</dbReference>
<dbReference type="Gene3D" id="2.170.270.10">
    <property type="entry name" value="SET domain"/>
    <property type="match status" value="1"/>
</dbReference>
<organism evidence="2 3">
    <name type="scientific">Tritrichomonas musculus</name>
    <dbReference type="NCBI Taxonomy" id="1915356"/>
    <lineage>
        <taxon>Eukaryota</taxon>
        <taxon>Metamonada</taxon>
        <taxon>Parabasalia</taxon>
        <taxon>Tritrichomonadida</taxon>
        <taxon>Tritrichomonadidae</taxon>
        <taxon>Tritrichomonas</taxon>
    </lineage>
</organism>
<comment type="caution">
    <text evidence="2">The sequence shown here is derived from an EMBL/GenBank/DDBJ whole genome shotgun (WGS) entry which is preliminary data.</text>
</comment>
<sequence>MNDFDGFMEYDDYDEVTDEMNEEEKTKCDTFPDPFFDIGPYLSEDPEISNNPNLSELVFFLKSAWLDPYFYRNRTLCCLPSNDYLPEEKGLLILIQKLLNLEEDTPLDPYLLTVFCMITGRCSELLQFDKVTLTNINKVNFRCPYRLYSQPGEGPCCISPYLIILAINETVTFPSIISHLITRKSDFPRSDKLESFEEVTTDLHKSFSHAQREPPKVFPISFDSGLTLTNYITRFPTLDGGFWVRVTCEPFSIAYGDDITNGKGQVKFPWTNRFNGQHPPTLSEQGIGAEVEWIDTKINEITDDQLSREDSHDLQHFCPRFSDDYEAAFKNLLARDYPEITNYTALWADPDTSRIRAQDLNSLQTEEGLMIVVECNNLCKCNRNCPFCFTSQPQFPHLMLFYSPDKGWGVVATEDIEPGTLITTYAGETRTAGQSREFGNNDAVYYFAVEFGDQGDILEYHALHKCNIGRFINQTHETPTETETPFTQPNAIAINIFSSLIENCIIGIFSKRKIYKGEEISIFYGDHYNMTKKCACNICLRNTKKYKEVLNDIDNPVMKH</sequence>
<name>A0ABR2KWC0_9EUKA</name>
<proteinExistence type="predicted"/>
<dbReference type="PANTHER" id="PTHR45660">
    <property type="entry name" value="HISTONE-LYSINE N-METHYLTRANSFERASE SETMAR"/>
    <property type="match status" value="1"/>
</dbReference>
<protein>
    <recommendedName>
        <fullName evidence="1">SET domain-containing protein</fullName>
    </recommendedName>
</protein>
<dbReference type="EMBL" id="JAPFFF010000003">
    <property type="protein sequence ID" value="KAK8895395.1"/>
    <property type="molecule type" value="Genomic_DNA"/>
</dbReference>
<dbReference type="PANTHER" id="PTHR45660:SF13">
    <property type="entry name" value="HISTONE-LYSINE N-METHYLTRANSFERASE SETMAR"/>
    <property type="match status" value="1"/>
</dbReference>
<gene>
    <name evidence="2" type="ORF">M9Y10_023858</name>
</gene>
<dbReference type="InterPro" id="IPR046341">
    <property type="entry name" value="SET_dom_sf"/>
</dbReference>
<feature type="domain" description="SET" evidence="1">
    <location>
        <begin position="396"/>
        <end position="525"/>
    </location>
</feature>
<dbReference type="PROSITE" id="PS50280">
    <property type="entry name" value="SET"/>
    <property type="match status" value="1"/>
</dbReference>
<evidence type="ECO:0000313" key="3">
    <source>
        <dbReference type="Proteomes" id="UP001470230"/>
    </source>
</evidence>
<evidence type="ECO:0000313" key="2">
    <source>
        <dbReference type="EMBL" id="KAK8895395.1"/>
    </source>
</evidence>
<dbReference type="Proteomes" id="UP001470230">
    <property type="component" value="Unassembled WGS sequence"/>
</dbReference>
<dbReference type="InterPro" id="IPR051357">
    <property type="entry name" value="H3K9_HMTase_SUVAR3-9"/>
</dbReference>
<dbReference type="SUPFAM" id="SSF82199">
    <property type="entry name" value="SET domain"/>
    <property type="match status" value="1"/>
</dbReference>
<evidence type="ECO:0000259" key="1">
    <source>
        <dbReference type="PROSITE" id="PS50280"/>
    </source>
</evidence>
<accession>A0ABR2KWC0</accession>
<reference evidence="2 3" key="1">
    <citation type="submission" date="2024-04" db="EMBL/GenBank/DDBJ databases">
        <title>Tritrichomonas musculus Genome.</title>
        <authorList>
            <person name="Alves-Ferreira E."/>
            <person name="Grigg M."/>
            <person name="Lorenzi H."/>
            <person name="Galac M."/>
        </authorList>
    </citation>
    <scope>NUCLEOTIDE SEQUENCE [LARGE SCALE GENOMIC DNA]</scope>
    <source>
        <strain evidence="2 3">EAF2021</strain>
    </source>
</reference>
<keyword evidence="3" id="KW-1185">Reference proteome</keyword>
<dbReference type="InterPro" id="IPR001214">
    <property type="entry name" value="SET_dom"/>
</dbReference>
<dbReference type="SMART" id="SM00317">
    <property type="entry name" value="SET"/>
    <property type="match status" value="1"/>
</dbReference>